<dbReference type="GO" id="GO:0012505">
    <property type="term" value="C:endomembrane system"/>
    <property type="evidence" value="ECO:0007669"/>
    <property type="project" value="UniProtKB-SubCell"/>
</dbReference>
<dbReference type="PRINTS" id="PR00171">
    <property type="entry name" value="SUGRTRNSPORT"/>
</dbReference>
<comment type="similarity">
    <text evidence="4">Belongs to the major facilitator superfamily. Sugar transporter (TC 2.A.1.1) family. Glucose transporter subfamily.</text>
</comment>
<feature type="transmembrane region" description="Helical" evidence="14">
    <location>
        <begin position="352"/>
        <end position="377"/>
    </location>
</feature>
<dbReference type="PROSITE" id="PS50850">
    <property type="entry name" value="MFS"/>
    <property type="match status" value="1"/>
</dbReference>
<dbReference type="Pfam" id="PF00083">
    <property type="entry name" value="Sugar_tr"/>
    <property type="match status" value="2"/>
</dbReference>
<feature type="transmembrane region" description="Helical" evidence="14">
    <location>
        <begin position="90"/>
        <end position="110"/>
    </location>
</feature>
<evidence type="ECO:0000256" key="12">
    <source>
        <dbReference type="ARBA" id="ARBA00039240"/>
    </source>
</evidence>
<evidence type="ECO:0000313" key="16">
    <source>
        <dbReference type="EMBL" id="KAK7915414.1"/>
    </source>
</evidence>
<comment type="caution">
    <text evidence="16">The sequence shown here is derived from an EMBL/GenBank/DDBJ whole genome shotgun (WGS) entry which is preliminary data.</text>
</comment>
<name>A0AAW0PAT4_9GOBI</name>
<evidence type="ECO:0000256" key="10">
    <source>
        <dbReference type="ARBA" id="ARBA00023136"/>
    </source>
</evidence>
<keyword evidence="5" id="KW-0813">Transport</keyword>
<evidence type="ECO:0000256" key="1">
    <source>
        <dbReference type="ARBA" id="ARBA00000618"/>
    </source>
</evidence>
<comment type="subcellular location">
    <subcellularLocation>
        <location evidence="3">Cytoplasm</location>
        <location evidence="3">Perinuclear region</location>
    </subcellularLocation>
    <subcellularLocation>
        <location evidence="2">Endomembrane system</location>
        <topology evidence="2">Multi-pass membrane protein</topology>
    </subcellularLocation>
</comment>
<accession>A0AAW0PAT4</accession>
<feature type="transmembrane region" description="Helical" evidence="14">
    <location>
        <begin position="207"/>
        <end position="228"/>
    </location>
</feature>
<evidence type="ECO:0000256" key="7">
    <source>
        <dbReference type="ARBA" id="ARBA00022597"/>
    </source>
</evidence>
<dbReference type="InterPro" id="IPR036259">
    <property type="entry name" value="MFS_trans_sf"/>
</dbReference>
<evidence type="ECO:0000256" key="5">
    <source>
        <dbReference type="ARBA" id="ARBA00022448"/>
    </source>
</evidence>
<keyword evidence="9 14" id="KW-1133">Transmembrane helix</keyword>
<keyword evidence="17" id="KW-1185">Reference proteome</keyword>
<dbReference type="SUPFAM" id="SSF103473">
    <property type="entry name" value="MFS general substrate transporter"/>
    <property type="match status" value="1"/>
</dbReference>
<dbReference type="InterPro" id="IPR050820">
    <property type="entry name" value="MFS_Sugar_Transporter"/>
</dbReference>
<reference evidence="17" key="1">
    <citation type="submission" date="2024-04" db="EMBL/GenBank/DDBJ databases">
        <title>Salinicola lusitanus LLJ914,a marine bacterium isolated from the Okinawa Trough.</title>
        <authorList>
            <person name="Li J."/>
        </authorList>
    </citation>
    <scope>NUCLEOTIDE SEQUENCE [LARGE SCALE GENOMIC DNA]</scope>
</reference>
<evidence type="ECO:0000256" key="8">
    <source>
        <dbReference type="ARBA" id="ARBA00022692"/>
    </source>
</evidence>
<feature type="transmembrane region" description="Helical" evidence="14">
    <location>
        <begin position="389"/>
        <end position="409"/>
    </location>
</feature>
<evidence type="ECO:0000313" key="17">
    <source>
        <dbReference type="Proteomes" id="UP001460270"/>
    </source>
</evidence>
<dbReference type="GO" id="GO:0016020">
    <property type="term" value="C:membrane"/>
    <property type="evidence" value="ECO:0007669"/>
    <property type="project" value="InterPro"/>
</dbReference>
<keyword evidence="6" id="KW-0963">Cytoplasm</keyword>
<evidence type="ECO:0000256" key="9">
    <source>
        <dbReference type="ARBA" id="ARBA00022989"/>
    </source>
</evidence>
<organism evidence="16 17">
    <name type="scientific">Mugilogobius chulae</name>
    <name type="common">yellowstripe goby</name>
    <dbReference type="NCBI Taxonomy" id="88201"/>
    <lineage>
        <taxon>Eukaryota</taxon>
        <taxon>Metazoa</taxon>
        <taxon>Chordata</taxon>
        <taxon>Craniata</taxon>
        <taxon>Vertebrata</taxon>
        <taxon>Euteleostomi</taxon>
        <taxon>Actinopterygii</taxon>
        <taxon>Neopterygii</taxon>
        <taxon>Teleostei</taxon>
        <taxon>Neoteleostei</taxon>
        <taxon>Acanthomorphata</taxon>
        <taxon>Gobiaria</taxon>
        <taxon>Gobiiformes</taxon>
        <taxon>Gobioidei</taxon>
        <taxon>Gobiidae</taxon>
        <taxon>Gobionellinae</taxon>
        <taxon>Mugilogobius</taxon>
    </lineage>
</organism>
<evidence type="ECO:0000256" key="13">
    <source>
        <dbReference type="ARBA" id="ARBA00042909"/>
    </source>
</evidence>
<protein>
    <recommendedName>
        <fullName evidence="12">Solute carrier family 2, facilitated glucose transporter member 10</fullName>
    </recommendedName>
    <alternativeName>
        <fullName evidence="13">Glucose transporter type 10</fullName>
    </alternativeName>
</protein>
<dbReference type="GO" id="GO:1904659">
    <property type="term" value="P:D-glucose transmembrane transport"/>
    <property type="evidence" value="ECO:0007669"/>
    <property type="project" value="TreeGrafter"/>
</dbReference>
<comment type="function">
    <text evidence="11">Facilitative glucose transporter required for the development of the cardiovascular system.</text>
</comment>
<comment type="catalytic activity">
    <reaction evidence="1">
        <text>D-glucose(out) = D-glucose(in)</text>
        <dbReference type="Rhea" id="RHEA:60376"/>
        <dbReference type="ChEBI" id="CHEBI:4167"/>
    </reaction>
</comment>
<gene>
    <name evidence="16" type="ORF">WMY93_011175</name>
</gene>
<dbReference type="Gene3D" id="1.20.1250.20">
    <property type="entry name" value="MFS general substrate transporter like domains"/>
    <property type="match status" value="3"/>
</dbReference>
<evidence type="ECO:0000256" key="11">
    <source>
        <dbReference type="ARBA" id="ARBA00037777"/>
    </source>
</evidence>
<evidence type="ECO:0000256" key="3">
    <source>
        <dbReference type="ARBA" id="ARBA00004556"/>
    </source>
</evidence>
<dbReference type="PROSITE" id="PS00216">
    <property type="entry name" value="SUGAR_TRANSPORT_1"/>
    <property type="match status" value="1"/>
</dbReference>
<feature type="transmembrane region" description="Helical" evidence="14">
    <location>
        <begin position="117"/>
        <end position="137"/>
    </location>
</feature>
<dbReference type="PANTHER" id="PTHR48023">
    <property type="entry name" value="D-XYLOSE-PROTON SYMPORTER-LIKE 2"/>
    <property type="match status" value="1"/>
</dbReference>
<feature type="transmembrane region" description="Helical" evidence="14">
    <location>
        <begin position="33"/>
        <end position="53"/>
    </location>
</feature>
<evidence type="ECO:0000256" key="14">
    <source>
        <dbReference type="SAM" id="Phobius"/>
    </source>
</evidence>
<feature type="domain" description="Major facilitator superfamily (MFS) profile" evidence="15">
    <location>
        <begin position="1"/>
        <end position="443"/>
    </location>
</feature>
<evidence type="ECO:0000256" key="2">
    <source>
        <dbReference type="ARBA" id="ARBA00004127"/>
    </source>
</evidence>
<feature type="transmembrane region" description="Helical" evidence="14">
    <location>
        <begin position="65"/>
        <end position="84"/>
    </location>
</feature>
<feature type="transmembrane region" description="Helical" evidence="14">
    <location>
        <begin position="149"/>
        <end position="169"/>
    </location>
</feature>
<proteinExistence type="inferred from homology"/>
<dbReference type="Proteomes" id="UP001460270">
    <property type="component" value="Unassembled WGS sequence"/>
</dbReference>
<sequence>MGYCSLLLPCLVSSTGGLMFGYELAISLAPSGVLVSSLLVGSLLASVVGGSLIDCYGRRNSIMLSNGLTLTGTALLLISSYPLLVLGRATVGFAICISSMSCCIFVSELVRPERRGVLVSLYEVGITVGILAAYAVNYVMAETQDGWKWMFGLAVVPTVIQLESLWFLSSSTQSNSAQKHLFNQKPARVYNYMSLFHTKDNMRTRTMIGLALVLFQQFTGQPNVLFYASTIFYTLGFHSHTAAVLASVGLGLVKVLSTLLSMALSDRIGRRPLLIGGCSAMAVSLIVIGLLSTHSHVEEMGCVSKGVMSNMSIAKTHEPLITVEDINKTVINNGTEVNPPVASALNIPAANWVILLSLMAAVSAYSIGFGPMTWLLLSEIFPAEVRGRAFAFTNCFNSSANLLITFTFLSLIDAVGLPRLFVLYGTIAAVAAAVFCGILPETKGKSLEDIDQELRLNRFSSNKDCCGLLSWRNSAPQYQKVHCQDMPEMSS</sequence>
<evidence type="ECO:0000259" key="15">
    <source>
        <dbReference type="PROSITE" id="PS50850"/>
    </source>
</evidence>
<keyword evidence="7" id="KW-0762">Sugar transport</keyword>
<dbReference type="InterPro" id="IPR020846">
    <property type="entry name" value="MFS_dom"/>
</dbReference>
<dbReference type="InterPro" id="IPR005829">
    <property type="entry name" value="Sugar_transporter_CS"/>
</dbReference>
<dbReference type="InterPro" id="IPR005828">
    <property type="entry name" value="MFS_sugar_transport-like"/>
</dbReference>
<keyword evidence="8 14" id="KW-0812">Transmembrane</keyword>
<evidence type="ECO:0000256" key="4">
    <source>
        <dbReference type="ARBA" id="ARBA00007004"/>
    </source>
</evidence>
<feature type="transmembrane region" description="Helical" evidence="14">
    <location>
        <begin position="272"/>
        <end position="291"/>
    </location>
</feature>
<dbReference type="PANTHER" id="PTHR48023:SF7">
    <property type="entry name" value="SOLUTE CARRIER FAMILY 2, FACILITATED GLUCOSE TRANSPORTER MEMBER 10"/>
    <property type="match status" value="1"/>
</dbReference>
<dbReference type="EMBL" id="JBBPFD010000008">
    <property type="protein sequence ID" value="KAK7915414.1"/>
    <property type="molecule type" value="Genomic_DNA"/>
</dbReference>
<evidence type="ECO:0000256" key="6">
    <source>
        <dbReference type="ARBA" id="ARBA00022490"/>
    </source>
</evidence>
<dbReference type="InterPro" id="IPR003663">
    <property type="entry name" value="Sugar/inositol_transpt"/>
</dbReference>
<dbReference type="GO" id="GO:0072359">
    <property type="term" value="P:circulatory system development"/>
    <property type="evidence" value="ECO:0007669"/>
    <property type="project" value="TreeGrafter"/>
</dbReference>
<keyword evidence="10 14" id="KW-0472">Membrane</keyword>
<feature type="transmembrane region" description="Helical" evidence="14">
    <location>
        <begin position="421"/>
        <end position="439"/>
    </location>
</feature>
<dbReference type="GO" id="GO:0055056">
    <property type="term" value="F:D-glucose transmembrane transporter activity"/>
    <property type="evidence" value="ECO:0007669"/>
    <property type="project" value="TreeGrafter"/>
</dbReference>
<feature type="transmembrane region" description="Helical" evidence="14">
    <location>
        <begin position="240"/>
        <end position="260"/>
    </location>
</feature>
<dbReference type="AlphaFoldDB" id="A0AAW0PAT4"/>
<dbReference type="GO" id="GO:0048471">
    <property type="term" value="C:perinuclear region of cytoplasm"/>
    <property type="evidence" value="ECO:0007669"/>
    <property type="project" value="UniProtKB-SubCell"/>
</dbReference>